<evidence type="ECO:0000313" key="1">
    <source>
        <dbReference type="EMBL" id="VUZ42307.1"/>
    </source>
</evidence>
<dbReference type="AlphaFoldDB" id="A0A564Y4S9"/>
<name>A0A564Y4S9_HYMDI</name>
<keyword evidence="2" id="KW-1185">Reference proteome</keyword>
<gene>
    <name evidence="1" type="ORF">WMSIL1_LOCUS3052</name>
</gene>
<proteinExistence type="predicted"/>
<sequence>MTESHAARGLASANAAIKKHSVVEAIVSVFQAQRLRLLSTRTTDLLAAIESTIISEQKRLDRCVNAASLFVE</sequence>
<organism evidence="1 2">
    <name type="scientific">Hymenolepis diminuta</name>
    <name type="common">Rat tapeworm</name>
    <dbReference type="NCBI Taxonomy" id="6216"/>
    <lineage>
        <taxon>Eukaryota</taxon>
        <taxon>Metazoa</taxon>
        <taxon>Spiralia</taxon>
        <taxon>Lophotrochozoa</taxon>
        <taxon>Platyhelminthes</taxon>
        <taxon>Cestoda</taxon>
        <taxon>Eucestoda</taxon>
        <taxon>Cyclophyllidea</taxon>
        <taxon>Hymenolepididae</taxon>
        <taxon>Hymenolepis</taxon>
    </lineage>
</organism>
<dbReference type="Proteomes" id="UP000321570">
    <property type="component" value="Unassembled WGS sequence"/>
</dbReference>
<reference evidence="1 2" key="1">
    <citation type="submission" date="2019-07" db="EMBL/GenBank/DDBJ databases">
        <authorList>
            <person name="Jastrzebski P J."/>
            <person name="Paukszto L."/>
            <person name="Jastrzebski P J."/>
        </authorList>
    </citation>
    <scope>NUCLEOTIDE SEQUENCE [LARGE SCALE GENOMIC DNA]</scope>
    <source>
        <strain evidence="1 2">WMS-il1</strain>
    </source>
</reference>
<dbReference type="EMBL" id="CABIJS010000088">
    <property type="protein sequence ID" value="VUZ42307.1"/>
    <property type="molecule type" value="Genomic_DNA"/>
</dbReference>
<accession>A0A564Y4S9</accession>
<protein>
    <submittedName>
        <fullName evidence="1">Uncharacterized protein</fullName>
    </submittedName>
</protein>
<feature type="non-terminal residue" evidence="1">
    <location>
        <position position="72"/>
    </location>
</feature>
<evidence type="ECO:0000313" key="2">
    <source>
        <dbReference type="Proteomes" id="UP000321570"/>
    </source>
</evidence>